<evidence type="ECO:0000256" key="3">
    <source>
        <dbReference type="ARBA" id="ARBA00022946"/>
    </source>
</evidence>
<evidence type="ECO:0000256" key="2">
    <source>
        <dbReference type="ARBA" id="ARBA00022472"/>
    </source>
</evidence>
<gene>
    <name evidence="4" type="ORF">AXF42_Ash012994</name>
</gene>
<reference evidence="4 5" key="1">
    <citation type="journal article" date="2017" name="Nature">
        <title>The Apostasia genome and the evolution of orchids.</title>
        <authorList>
            <person name="Zhang G.Q."/>
            <person name="Liu K.W."/>
            <person name="Li Z."/>
            <person name="Lohaus R."/>
            <person name="Hsiao Y.Y."/>
            <person name="Niu S.C."/>
            <person name="Wang J.Y."/>
            <person name="Lin Y.C."/>
            <person name="Xu Q."/>
            <person name="Chen L.J."/>
            <person name="Yoshida K."/>
            <person name="Fujiwara S."/>
            <person name="Wang Z.W."/>
            <person name="Zhang Y.Q."/>
            <person name="Mitsuda N."/>
            <person name="Wang M."/>
            <person name="Liu G.H."/>
            <person name="Pecoraro L."/>
            <person name="Huang H.X."/>
            <person name="Xiao X.J."/>
            <person name="Lin M."/>
            <person name="Wu X.Y."/>
            <person name="Wu W.L."/>
            <person name="Chen Y.Y."/>
            <person name="Chang S.B."/>
            <person name="Sakamoto S."/>
            <person name="Ohme-Takagi M."/>
            <person name="Yagi M."/>
            <person name="Zeng S.J."/>
            <person name="Shen C.Y."/>
            <person name="Yeh C.M."/>
            <person name="Luo Y.B."/>
            <person name="Tsai W.C."/>
            <person name="Van de Peer Y."/>
            <person name="Liu Z.J."/>
        </authorList>
    </citation>
    <scope>NUCLEOTIDE SEQUENCE [LARGE SCALE GENOMIC DNA]</scope>
    <source>
        <strain evidence="5">cv. Shenzhen</strain>
        <tissue evidence="4">Stem</tissue>
    </source>
</reference>
<dbReference type="GO" id="GO:0003676">
    <property type="term" value="F:nucleic acid binding"/>
    <property type="evidence" value="ECO:0007669"/>
    <property type="project" value="InterPro"/>
</dbReference>
<dbReference type="GO" id="GO:0006353">
    <property type="term" value="P:DNA-templated transcription termination"/>
    <property type="evidence" value="ECO:0007669"/>
    <property type="project" value="UniProtKB-KW"/>
</dbReference>
<proteinExistence type="inferred from homology"/>
<sequence length="579" mass="65571">MRLFLSSTAAGGTFLVLFSCHRLSSSSTISSSHLLKLKNLNYRYRRRAISEAQVALTEYLHGTRSLPFSIADHIASNSPISLSTLVFRASLGEESPTQYARVLRSFLSYHPVNEFEFFFESIGLSLSHPSVASRSPIFLSDDAPLLAAVSSLLRFGFPWTRLGVLYLDSPSIFSLPPGQLLSRLQGFESLGLRRLCVIAICLAFPSSLSASADDSETELLFRDLRTVLVDYGLECCAGGDVEALFRFCRRIGVFYELGSEKGTMGEIMGQNREIIVQLDEFVLAQKLKFLLNLGLRREEVGVFALKNCKIFYLDLNCTYIIIPDYLLWLGLGKEEVDSLMKRCPFVKGKNKLGSLPGIMKALDLDKWFLTKVVCEKNLHFLILPNEYVDSCHSRMEAEFMEDLERLKLMKKQPFIDAKVEFFLSIGFGKNNMTSKVVRLVHGNQEKLQERLDCLIGLGISYPVICRMICAQPKLINQSKELIWQKVNYLIQDLGYDVQYLDSFPAFLMFHLEKRVKPRYRILNWLKDLGLLKHPLAPATVLANSQKKFIFTLSCIHPAAPKQWLECFSSRSDSSDQGGF</sequence>
<dbReference type="PANTHER" id="PTHR13068">
    <property type="entry name" value="CGI-12 PROTEIN-RELATED"/>
    <property type="match status" value="1"/>
</dbReference>
<dbReference type="PROSITE" id="PS51257">
    <property type="entry name" value="PROKAR_LIPOPROTEIN"/>
    <property type="match status" value="1"/>
</dbReference>
<dbReference type="EMBL" id="KZ451955">
    <property type="protein sequence ID" value="PKA58270.1"/>
    <property type="molecule type" value="Genomic_DNA"/>
</dbReference>
<evidence type="ECO:0008006" key="6">
    <source>
        <dbReference type="Google" id="ProtNLM"/>
    </source>
</evidence>
<dbReference type="OrthoDB" id="899381at2759"/>
<dbReference type="SMART" id="SM00733">
    <property type="entry name" value="Mterf"/>
    <property type="match status" value="5"/>
</dbReference>
<accession>A0A2I0ARV2</accession>
<keyword evidence="3" id="KW-0809">Transit peptide</keyword>
<keyword evidence="2" id="KW-0806">Transcription termination</keyword>
<comment type="similarity">
    <text evidence="1">Belongs to the mTERF family.</text>
</comment>
<dbReference type="InterPro" id="IPR003690">
    <property type="entry name" value="MTERF"/>
</dbReference>
<dbReference type="PANTHER" id="PTHR13068:SF113">
    <property type="entry name" value="TRANSCRIPTION TERMINATION FACTOR MTEF18, MITOCHONDRIAL"/>
    <property type="match status" value="1"/>
</dbReference>
<dbReference type="STRING" id="1088818.A0A2I0ARV2"/>
<protein>
    <recommendedName>
        <fullName evidence="6">Transcription termination factor MTEF18, mitochondrial</fullName>
    </recommendedName>
</protein>
<evidence type="ECO:0000313" key="4">
    <source>
        <dbReference type="EMBL" id="PKA58270.1"/>
    </source>
</evidence>
<keyword evidence="5" id="KW-1185">Reference proteome</keyword>
<keyword evidence="2" id="KW-0804">Transcription</keyword>
<name>A0A2I0ARV2_9ASPA</name>
<keyword evidence="2" id="KW-0805">Transcription regulation</keyword>
<dbReference type="Proteomes" id="UP000236161">
    <property type="component" value="Unassembled WGS sequence"/>
</dbReference>
<dbReference type="AlphaFoldDB" id="A0A2I0ARV2"/>
<organism evidence="4 5">
    <name type="scientific">Apostasia shenzhenica</name>
    <dbReference type="NCBI Taxonomy" id="1088818"/>
    <lineage>
        <taxon>Eukaryota</taxon>
        <taxon>Viridiplantae</taxon>
        <taxon>Streptophyta</taxon>
        <taxon>Embryophyta</taxon>
        <taxon>Tracheophyta</taxon>
        <taxon>Spermatophyta</taxon>
        <taxon>Magnoliopsida</taxon>
        <taxon>Liliopsida</taxon>
        <taxon>Asparagales</taxon>
        <taxon>Orchidaceae</taxon>
        <taxon>Apostasioideae</taxon>
        <taxon>Apostasia</taxon>
    </lineage>
</organism>
<evidence type="ECO:0000256" key="1">
    <source>
        <dbReference type="ARBA" id="ARBA00007692"/>
    </source>
</evidence>
<evidence type="ECO:0000313" key="5">
    <source>
        <dbReference type="Proteomes" id="UP000236161"/>
    </source>
</evidence>
<dbReference type="InterPro" id="IPR038538">
    <property type="entry name" value="MTERF_sf"/>
</dbReference>
<dbReference type="Gene3D" id="1.25.70.10">
    <property type="entry name" value="Transcription termination factor 3, mitochondrial"/>
    <property type="match status" value="2"/>
</dbReference>
<dbReference type="Pfam" id="PF02536">
    <property type="entry name" value="mTERF"/>
    <property type="match status" value="2"/>
</dbReference>